<comment type="similarity">
    <text evidence="1">Belongs to the bacterial solute-binding protein 1 family.</text>
</comment>
<dbReference type="KEGG" id="ock:EXM22_01505"/>
<evidence type="ECO:0000256" key="1">
    <source>
        <dbReference type="ARBA" id="ARBA00008520"/>
    </source>
</evidence>
<dbReference type="RefSeq" id="WP_149484813.1">
    <property type="nucleotide sequence ID" value="NZ_CP036150.1"/>
</dbReference>
<reference evidence="5 6" key="1">
    <citation type="submission" date="2019-02" db="EMBL/GenBank/DDBJ databases">
        <title>Complete Genome Sequence and Methylome Analysis of free living Spirochaetas.</title>
        <authorList>
            <person name="Fomenkov A."/>
            <person name="Dubinina G."/>
            <person name="Leshcheva N."/>
            <person name="Mikheeva N."/>
            <person name="Grabovich M."/>
            <person name="Vincze T."/>
            <person name="Roberts R.J."/>
        </authorList>
    </citation>
    <scope>NUCLEOTIDE SEQUENCE [LARGE SCALE GENOMIC DNA]</scope>
    <source>
        <strain evidence="5 6">K2</strain>
    </source>
</reference>
<name>A0A5C1QIA1_9SPIO</name>
<gene>
    <name evidence="5" type="ORF">EXM22_01505</name>
</gene>
<dbReference type="GO" id="GO:1901982">
    <property type="term" value="F:maltose binding"/>
    <property type="evidence" value="ECO:0007669"/>
    <property type="project" value="TreeGrafter"/>
</dbReference>
<dbReference type="EMBL" id="CP036150">
    <property type="protein sequence ID" value="QEN06730.1"/>
    <property type="molecule type" value="Genomic_DNA"/>
</dbReference>
<evidence type="ECO:0000313" key="6">
    <source>
        <dbReference type="Proteomes" id="UP000324209"/>
    </source>
</evidence>
<feature type="signal peptide" evidence="4">
    <location>
        <begin position="1"/>
        <end position="19"/>
    </location>
</feature>
<sequence length="449" mass="50142">MRKICLAVILSILVMPLMANGTSEVSTEPQATAQFVGNAAADEAKTVNGTIGFWSSMAATSDAERALVEELSLEWANKHPDQKVEIQVIPGDAINQTMSKLLTAAAAGNAPDFAQVDSFWIGNFMDAGAIKPIDQFIPEGESDQFFDFTKKVTQRNGKQYALWAETDARLLYYRKDLISEAPRTWGDVIETALMVKEKNGIHGYLTPGKAEGLTNDSFLPYFWAQGGQLFDPDQDWKPVMGEGQNRDAMIKAFSFLEELIDTEAMPRDIAGMSHPQLLAEARADNVGMMITGSWVLPQMMSLIPDAESKWGYTSYPQEKADQYSNTNGGWAWVFFSEDDAKRKIAFDFVWDTAISKSAMSRRCAAYGYLPTRADVYEDDFYKNNVFFDFLKEELNNGNSRPPTSLYPTISTYIQEIGSEIIIGDMDPETAVDEIYKKSMAAWKEAQSRK</sequence>
<evidence type="ECO:0000256" key="3">
    <source>
        <dbReference type="ARBA" id="ARBA00022729"/>
    </source>
</evidence>
<dbReference type="InterPro" id="IPR006059">
    <property type="entry name" value="SBP"/>
</dbReference>
<dbReference type="SUPFAM" id="SSF53850">
    <property type="entry name" value="Periplasmic binding protein-like II"/>
    <property type="match status" value="1"/>
</dbReference>
<organism evidence="5 6">
    <name type="scientific">Oceanispirochaeta crateris</name>
    <dbReference type="NCBI Taxonomy" id="2518645"/>
    <lineage>
        <taxon>Bacteria</taxon>
        <taxon>Pseudomonadati</taxon>
        <taxon>Spirochaetota</taxon>
        <taxon>Spirochaetia</taxon>
        <taxon>Spirochaetales</taxon>
        <taxon>Spirochaetaceae</taxon>
        <taxon>Oceanispirochaeta</taxon>
    </lineage>
</organism>
<evidence type="ECO:0000256" key="4">
    <source>
        <dbReference type="SAM" id="SignalP"/>
    </source>
</evidence>
<feature type="chain" id="PRO_5022704307" evidence="4">
    <location>
        <begin position="20"/>
        <end position="449"/>
    </location>
</feature>
<accession>A0A5C1QIA1</accession>
<dbReference type="Gene3D" id="3.40.190.10">
    <property type="entry name" value="Periplasmic binding protein-like II"/>
    <property type="match status" value="2"/>
</dbReference>
<keyword evidence="2" id="KW-0813">Transport</keyword>
<evidence type="ECO:0000313" key="5">
    <source>
        <dbReference type="EMBL" id="QEN06730.1"/>
    </source>
</evidence>
<dbReference type="GO" id="GO:0015768">
    <property type="term" value="P:maltose transport"/>
    <property type="evidence" value="ECO:0007669"/>
    <property type="project" value="TreeGrafter"/>
</dbReference>
<dbReference type="AlphaFoldDB" id="A0A5C1QIA1"/>
<proteinExistence type="inferred from homology"/>
<evidence type="ECO:0000256" key="2">
    <source>
        <dbReference type="ARBA" id="ARBA00022448"/>
    </source>
</evidence>
<dbReference type="PANTHER" id="PTHR30061">
    <property type="entry name" value="MALTOSE-BINDING PERIPLASMIC PROTEIN"/>
    <property type="match status" value="1"/>
</dbReference>
<dbReference type="GO" id="GO:0055052">
    <property type="term" value="C:ATP-binding cassette (ABC) transporter complex, substrate-binding subunit-containing"/>
    <property type="evidence" value="ECO:0007669"/>
    <property type="project" value="TreeGrafter"/>
</dbReference>
<keyword evidence="3 4" id="KW-0732">Signal</keyword>
<keyword evidence="6" id="KW-1185">Reference proteome</keyword>
<dbReference type="Pfam" id="PF01547">
    <property type="entry name" value="SBP_bac_1"/>
    <property type="match status" value="1"/>
</dbReference>
<dbReference type="OrthoDB" id="42940at2"/>
<protein>
    <submittedName>
        <fullName evidence="5">Extracellular solute-binding protein</fullName>
    </submittedName>
</protein>
<dbReference type="PANTHER" id="PTHR30061:SF50">
    <property type="entry name" value="MALTOSE_MALTODEXTRIN-BINDING PERIPLASMIC PROTEIN"/>
    <property type="match status" value="1"/>
</dbReference>
<dbReference type="GO" id="GO:0042956">
    <property type="term" value="P:maltodextrin transmembrane transport"/>
    <property type="evidence" value="ECO:0007669"/>
    <property type="project" value="TreeGrafter"/>
</dbReference>
<dbReference type="Proteomes" id="UP000324209">
    <property type="component" value="Chromosome"/>
</dbReference>